<dbReference type="KEGG" id="mtm:MYCTH_2305805"/>
<name>G2QFT8_THET4</name>
<accession>G2QFT8</accession>
<keyword evidence="1" id="KW-1133">Transmembrane helix</keyword>
<dbReference type="AlphaFoldDB" id="G2QFT8"/>
<dbReference type="eggNOG" id="KOG2246">
    <property type="taxonomic scope" value="Eukaryota"/>
</dbReference>
<dbReference type="Proteomes" id="UP000007322">
    <property type="component" value="Chromosome 4"/>
</dbReference>
<keyword evidence="1" id="KW-0472">Membrane</keyword>
<dbReference type="RefSeq" id="XP_003663701.1">
    <property type="nucleotide sequence ID" value="XM_003663653.1"/>
</dbReference>
<keyword evidence="3" id="KW-1185">Reference proteome</keyword>
<keyword evidence="1" id="KW-0812">Transmembrane</keyword>
<reference evidence="2 3" key="1">
    <citation type="journal article" date="2011" name="Nat. Biotechnol.">
        <title>Comparative genomic analysis of the thermophilic biomass-degrading fungi Myceliophthora thermophila and Thielavia terrestris.</title>
        <authorList>
            <person name="Berka R.M."/>
            <person name="Grigoriev I.V."/>
            <person name="Otillar R."/>
            <person name="Salamov A."/>
            <person name="Grimwood J."/>
            <person name="Reid I."/>
            <person name="Ishmael N."/>
            <person name="John T."/>
            <person name="Darmond C."/>
            <person name="Moisan M.-C."/>
            <person name="Henrissat B."/>
            <person name="Coutinho P.M."/>
            <person name="Lombard V."/>
            <person name="Natvig D.O."/>
            <person name="Lindquist E."/>
            <person name="Schmutz J."/>
            <person name="Lucas S."/>
            <person name="Harris P."/>
            <person name="Powlowski J."/>
            <person name="Bellemare A."/>
            <person name="Taylor D."/>
            <person name="Butler G."/>
            <person name="de Vries R.P."/>
            <person name="Allijn I.E."/>
            <person name="van den Brink J."/>
            <person name="Ushinsky S."/>
            <person name="Storms R."/>
            <person name="Powell A.J."/>
            <person name="Paulsen I.T."/>
            <person name="Elbourne L.D.H."/>
            <person name="Baker S.E."/>
            <person name="Magnuson J."/>
            <person name="LaBoissiere S."/>
            <person name="Clutterbuck A.J."/>
            <person name="Martinez D."/>
            <person name="Wogulis M."/>
            <person name="de Leon A.L."/>
            <person name="Rey M.W."/>
            <person name="Tsang A."/>
        </authorList>
    </citation>
    <scope>NUCLEOTIDE SEQUENCE [LARGE SCALE GENOMIC DNA]</scope>
    <source>
        <strain evidence="3">ATCC 42464 / BCRC 31852 / DSM 1799</strain>
    </source>
</reference>
<dbReference type="OrthoDB" id="414175at2759"/>
<organism evidence="2 3">
    <name type="scientific">Thermothelomyces thermophilus (strain ATCC 42464 / BCRC 31852 / DSM 1799)</name>
    <name type="common">Sporotrichum thermophile</name>
    <dbReference type="NCBI Taxonomy" id="573729"/>
    <lineage>
        <taxon>Eukaryota</taxon>
        <taxon>Fungi</taxon>
        <taxon>Dikarya</taxon>
        <taxon>Ascomycota</taxon>
        <taxon>Pezizomycotina</taxon>
        <taxon>Sordariomycetes</taxon>
        <taxon>Sordariomycetidae</taxon>
        <taxon>Sordariales</taxon>
        <taxon>Chaetomiaceae</taxon>
        <taxon>Thermothelomyces</taxon>
    </lineage>
</organism>
<proteinExistence type="predicted"/>
<dbReference type="HOGENOM" id="CLU_1385033_0_0_1"/>
<gene>
    <name evidence="2" type="ORF">MYCTH_2305805</name>
</gene>
<dbReference type="EMBL" id="CP003005">
    <property type="protein sequence ID" value="AEO58456.1"/>
    <property type="molecule type" value="Genomic_DNA"/>
</dbReference>
<dbReference type="STRING" id="573729.G2QFT8"/>
<sequence>MITRLKPFVTPALTAVSILLIFVYFSKIWLLPCSNSRREAYFYQRPHNYPFPQCVTLEVAHPTPDPTPPLPPPHRSGLLPSARDPECERFPDTSKVLLVMKTGASEAFARVPTQLLTVLRCLPDFLIFSDMDQNIAGQQIHDSLSTMLPGVKEGNQWCVVGQGECDKLGDPAREGWRLDRCKNVHIAKKAYQMRPGY</sequence>
<evidence type="ECO:0000256" key="1">
    <source>
        <dbReference type="SAM" id="Phobius"/>
    </source>
</evidence>
<dbReference type="OMA" id="CDGHING"/>
<protein>
    <submittedName>
        <fullName evidence="2">Glycosyltransferase family 31 protein</fullName>
    </submittedName>
</protein>
<dbReference type="GeneID" id="11509897"/>
<dbReference type="InParanoid" id="G2QFT8"/>
<feature type="transmembrane region" description="Helical" evidence="1">
    <location>
        <begin position="12"/>
        <end position="31"/>
    </location>
</feature>
<keyword evidence="2" id="KW-0808">Transferase</keyword>
<dbReference type="VEuPathDB" id="FungiDB:MYCTH_2305805"/>
<evidence type="ECO:0000313" key="3">
    <source>
        <dbReference type="Proteomes" id="UP000007322"/>
    </source>
</evidence>
<dbReference type="GO" id="GO:0016740">
    <property type="term" value="F:transferase activity"/>
    <property type="evidence" value="ECO:0007669"/>
    <property type="project" value="UniProtKB-KW"/>
</dbReference>
<evidence type="ECO:0000313" key="2">
    <source>
        <dbReference type="EMBL" id="AEO58456.1"/>
    </source>
</evidence>